<keyword evidence="2" id="KW-1185">Reference proteome</keyword>
<evidence type="ECO:0000313" key="1">
    <source>
        <dbReference type="EMBL" id="STX51981.1"/>
    </source>
</evidence>
<evidence type="ECO:0000313" key="2">
    <source>
        <dbReference type="Proteomes" id="UP000254794"/>
    </source>
</evidence>
<protein>
    <submittedName>
        <fullName evidence="1">Uncharacterized protein</fullName>
    </submittedName>
</protein>
<organism evidence="1 2">
    <name type="scientific">Legionella busanensis</name>
    <dbReference type="NCBI Taxonomy" id="190655"/>
    <lineage>
        <taxon>Bacteria</taxon>
        <taxon>Pseudomonadati</taxon>
        <taxon>Pseudomonadota</taxon>
        <taxon>Gammaproteobacteria</taxon>
        <taxon>Legionellales</taxon>
        <taxon>Legionellaceae</taxon>
        <taxon>Legionella</taxon>
    </lineage>
</organism>
<gene>
    <name evidence="1" type="ORF">NCTC13316_02084</name>
</gene>
<reference evidence="1 2" key="1">
    <citation type="submission" date="2018-06" db="EMBL/GenBank/DDBJ databases">
        <authorList>
            <consortium name="Pathogen Informatics"/>
            <person name="Doyle S."/>
        </authorList>
    </citation>
    <scope>NUCLEOTIDE SEQUENCE [LARGE SCALE GENOMIC DNA]</scope>
    <source>
        <strain evidence="1 2">NCTC13316</strain>
    </source>
</reference>
<dbReference type="Proteomes" id="UP000254794">
    <property type="component" value="Unassembled WGS sequence"/>
</dbReference>
<accession>A0A378JMM1</accession>
<sequence>MMNEINILKLFYDEMKVRGETRDNVFLSINETATNILSEKLGYSVTLEEAQHATDICIANEWLERTTIDPGYNFLSLTAAGLQIVLANQYT</sequence>
<dbReference type="EMBL" id="UGOD01000001">
    <property type="protein sequence ID" value="STX51981.1"/>
    <property type="molecule type" value="Genomic_DNA"/>
</dbReference>
<proteinExistence type="predicted"/>
<dbReference type="AlphaFoldDB" id="A0A378JMM1"/>
<name>A0A378JMM1_9GAMM</name>